<comment type="similarity">
    <text evidence="2 8 9">Belongs to the dihydrofolate reductase family.</text>
</comment>
<evidence type="ECO:0000313" key="11">
    <source>
        <dbReference type="EMBL" id="KGM49528.1"/>
    </source>
</evidence>
<dbReference type="GO" id="GO:0006730">
    <property type="term" value="P:one-carbon metabolic process"/>
    <property type="evidence" value="ECO:0007669"/>
    <property type="project" value="UniProtKB-KW"/>
</dbReference>
<dbReference type="GO" id="GO:0050661">
    <property type="term" value="F:NADP binding"/>
    <property type="evidence" value="ECO:0007669"/>
    <property type="project" value="InterPro"/>
</dbReference>
<dbReference type="Pfam" id="PF00186">
    <property type="entry name" value="DHFR_1"/>
    <property type="match status" value="1"/>
</dbReference>
<reference evidence="11 12" key="1">
    <citation type="journal article" date="2015" name="Antonie Van Leeuwenhoek">
        <title>Pseudooceanicola atlanticus gen. nov. sp. nov., isolated from surface seawater of the Atlantic Ocean and reclassification of Oceanicola batsensis, Oceanicola marinus, Oceanicola nitratireducens, Oceanicola nanhaiensis, Oceanicola antarcticus and Oceanicola flagellatus, as Pseudooceanicola batsensis comb. nov., Pseudooceanicola marinus comb. nov., Pseudooceanicola nitratireducens comb. nov., Pseudooceanicola nanhaiensis comb. nov., Pseudooceanicola antarcticus comb. nov., and Pseudooceanicola flagellatus comb. nov.</title>
        <authorList>
            <person name="Lai Q."/>
            <person name="Li G."/>
            <person name="Liu X."/>
            <person name="Du Y."/>
            <person name="Sun F."/>
            <person name="Shao Z."/>
        </authorList>
    </citation>
    <scope>NUCLEOTIDE SEQUENCE [LARGE SCALE GENOMIC DNA]</scope>
    <source>
        <strain evidence="11 12">22II-s11g</strain>
    </source>
</reference>
<dbReference type="eggNOG" id="COG0262">
    <property type="taxonomic scope" value="Bacteria"/>
</dbReference>
<feature type="domain" description="DHFR" evidence="10">
    <location>
        <begin position="1"/>
        <end position="157"/>
    </location>
</feature>
<dbReference type="SUPFAM" id="SSF53597">
    <property type="entry name" value="Dihydrofolate reductase-like"/>
    <property type="match status" value="1"/>
</dbReference>
<gene>
    <name evidence="11" type="ORF">ATO9_05755</name>
</gene>
<evidence type="ECO:0000259" key="10">
    <source>
        <dbReference type="PROSITE" id="PS51330"/>
    </source>
</evidence>
<keyword evidence="12" id="KW-1185">Reference proteome</keyword>
<evidence type="ECO:0000313" key="12">
    <source>
        <dbReference type="Proteomes" id="UP000030004"/>
    </source>
</evidence>
<dbReference type="PIRSF" id="PIRSF000194">
    <property type="entry name" value="DHFR"/>
    <property type="match status" value="1"/>
</dbReference>
<dbReference type="InterPro" id="IPR012259">
    <property type="entry name" value="DHFR"/>
</dbReference>
<dbReference type="EC" id="1.5.1.3" evidence="3 8"/>
<dbReference type="PANTHER" id="PTHR48069:SF3">
    <property type="entry name" value="DIHYDROFOLATE REDUCTASE"/>
    <property type="match status" value="1"/>
</dbReference>
<evidence type="ECO:0000256" key="7">
    <source>
        <dbReference type="ARBA" id="ARBA00025067"/>
    </source>
</evidence>
<dbReference type="AlphaFoldDB" id="A0A0A0EHD3"/>
<dbReference type="OrthoDB" id="9804315at2"/>
<keyword evidence="4 8" id="KW-0554">One-carbon metabolism</keyword>
<dbReference type="InterPro" id="IPR024072">
    <property type="entry name" value="DHFR-like_dom_sf"/>
</dbReference>
<evidence type="ECO:0000256" key="5">
    <source>
        <dbReference type="ARBA" id="ARBA00022857"/>
    </source>
</evidence>
<dbReference type="GO" id="GO:0046654">
    <property type="term" value="P:tetrahydrofolate biosynthetic process"/>
    <property type="evidence" value="ECO:0007669"/>
    <property type="project" value="UniProtKB-UniPathway"/>
</dbReference>
<accession>A0A0A0EHD3</accession>
<dbReference type="PROSITE" id="PS51330">
    <property type="entry name" value="DHFR_2"/>
    <property type="match status" value="1"/>
</dbReference>
<proteinExistence type="inferred from homology"/>
<dbReference type="PANTHER" id="PTHR48069">
    <property type="entry name" value="DIHYDROFOLATE REDUCTASE"/>
    <property type="match status" value="1"/>
</dbReference>
<comment type="caution">
    <text evidence="11">The sequence shown here is derived from an EMBL/GenBank/DDBJ whole genome shotgun (WGS) entry which is preliminary data.</text>
</comment>
<evidence type="ECO:0000256" key="9">
    <source>
        <dbReference type="RuleBase" id="RU004474"/>
    </source>
</evidence>
<dbReference type="GO" id="GO:0046452">
    <property type="term" value="P:dihydrofolate metabolic process"/>
    <property type="evidence" value="ECO:0007669"/>
    <property type="project" value="TreeGrafter"/>
</dbReference>
<evidence type="ECO:0000256" key="1">
    <source>
        <dbReference type="ARBA" id="ARBA00004903"/>
    </source>
</evidence>
<dbReference type="GO" id="GO:0004146">
    <property type="term" value="F:dihydrofolate reductase activity"/>
    <property type="evidence" value="ECO:0007669"/>
    <property type="project" value="UniProtKB-EC"/>
</dbReference>
<keyword evidence="6 8" id="KW-0560">Oxidoreductase</keyword>
<dbReference type="Proteomes" id="UP000030004">
    <property type="component" value="Unassembled WGS sequence"/>
</dbReference>
<dbReference type="STRING" id="1461694.ATO9_05755"/>
<evidence type="ECO:0000256" key="6">
    <source>
        <dbReference type="ARBA" id="ARBA00023002"/>
    </source>
</evidence>
<dbReference type="UniPathway" id="UPA00077">
    <property type="reaction ID" value="UER00158"/>
</dbReference>
<comment type="function">
    <text evidence="7 8">Key enzyme in folate metabolism. Catalyzes an essential reaction for de novo glycine and purine synthesis, and for DNA precursor synthesis.</text>
</comment>
<organism evidence="11 12">
    <name type="scientific">Pseudooceanicola atlanticus</name>
    <dbReference type="NCBI Taxonomy" id="1461694"/>
    <lineage>
        <taxon>Bacteria</taxon>
        <taxon>Pseudomonadati</taxon>
        <taxon>Pseudomonadota</taxon>
        <taxon>Alphaproteobacteria</taxon>
        <taxon>Rhodobacterales</taxon>
        <taxon>Paracoccaceae</taxon>
        <taxon>Pseudooceanicola</taxon>
    </lineage>
</organism>
<protein>
    <recommendedName>
        <fullName evidence="3 8">Dihydrofolate reductase</fullName>
        <ecNumber evidence="3 8">1.5.1.3</ecNumber>
    </recommendedName>
</protein>
<dbReference type="InterPro" id="IPR001796">
    <property type="entry name" value="DHFR_dom"/>
</dbReference>
<comment type="catalytic activity">
    <reaction evidence="8">
        <text>(6S)-5,6,7,8-tetrahydrofolate + NADP(+) = 7,8-dihydrofolate + NADPH + H(+)</text>
        <dbReference type="Rhea" id="RHEA:15009"/>
        <dbReference type="ChEBI" id="CHEBI:15378"/>
        <dbReference type="ChEBI" id="CHEBI:57451"/>
        <dbReference type="ChEBI" id="CHEBI:57453"/>
        <dbReference type="ChEBI" id="CHEBI:57783"/>
        <dbReference type="ChEBI" id="CHEBI:58349"/>
        <dbReference type="EC" id="1.5.1.3"/>
    </reaction>
</comment>
<dbReference type="PRINTS" id="PR00070">
    <property type="entry name" value="DHFR"/>
</dbReference>
<comment type="pathway">
    <text evidence="1 8">Cofactor biosynthesis; tetrahydrofolate biosynthesis; 5,6,7,8-tetrahydrofolate from 7,8-dihydrofolate: step 1/1.</text>
</comment>
<evidence type="ECO:0000256" key="2">
    <source>
        <dbReference type="ARBA" id="ARBA00009539"/>
    </source>
</evidence>
<sequence length="157" mass="17219">MLTLIVARARHGAIGRDGDIPWHLPSDLRMFQRETLGGALVMGRATWESLPVKPLSRRLNIVVSRDSTLTDHVVPDVEAALALARAEGYHRVYGIGGAGIYGALLPLADRLMLTEVDLEVPDADTYFPDFDETEWNELGRATVTGEGVTGVVRELLR</sequence>
<dbReference type="EMBL" id="AQQX01000002">
    <property type="protein sequence ID" value="KGM49528.1"/>
    <property type="molecule type" value="Genomic_DNA"/>
</dbReference>
<evidence type="ECO:0000256" key="8">
    <source>
        <dbReference type="PIRNR" id="PIRNR000194"/>
    </source>
</evidence>
<dbReference type="PROSITE" id="PS00075">
    <property type="entry name" value="DHFR_1"/>
    <property type="match status" value="1"/>
</dbReference>
<evidence type="ECO:0000256" key="4">
    <source>
        <dbReference type="ARBA" id="ARBA00022563"/>
    </source>
</evidence>
<dbReference type="GO" id="GO:0046655">
    <property type="term" value="P:folic acid metabolic process"/>
    <property type="evidence" value="ECO:0007669"/>
    <property type="project" value="TreeGrafter"/>
</dbReference>
<dbReference type="InterPro" id="IPR017925">
    <property type="entry name" value="DHFR_CS"/>
</dbReference>
<keyword evidence="5 8" id="KW-0521">NADP</keyword>
<name>A0A0A0EHD3_9RHOB</name>
<dbReference type="Gene3D" id="3.40.430.10">
    <property type="entry name" value="Dihydrofolate Reductase, subunit A"/>
    <property type="match status" value="1"/>
</dbReference>
<dbReference type="RefSeq" id="WP_043746540.1">
    <property type="nucleotide sequence ID" value="NZ_AQQX01000002.1"/>
</dbReference>
<evidence type="ECO:0000256" key="3">
    <source>
        <dbReference type="ARBA" id="ARBA00012856"/>
    </source>
</evidence>
<dbReference type="CDD" id="cd00209">
    <property type="entry name" value="DHFR"/>
    <property type="match status" value="1"/>
</dbReference>